<evidence type="ECO:0008006" key="3">
    <source>
        <dbReference type="Google" id="ProtNLM"/>
    </source>
</evidence>
<protein>
    <recommendedName>
        <fullName evidence="3">Thioredoxin</fullName>
    </recommendedName>
</protein>
<keyword evidence="2" id="KW-1185">Reference proteome</keyword>
<gene>
    <name evidence="1" type="ORF">FIV42_07665</name>
</gene>
<name>A0A4Y6PQJ7_PERCE</name>
<dbReference type="Proteomes" id="UP000315995">
    <property type="component" value="Chromosome"/>
</dbReference>
<organism evidence="1 2">
    <name type="scientific">Persicimonas caeni</name>
    <dbReference type="NCBI Taxonomy" id="2292766"/>
    <lineage>
        <taxon>Bacteria</taxon>
        <taxon>Deltaproteobacteria</taxon>
        <taxon>Bradymonadales</taxon>
        <taxon>Bradymonadaceae</taxon>
        <taxon>Persicimonas</taxon>
    </lineage>
</organism>
<proteinExistence type="predicted"/>
<dbReference type="AlphaFoldDB" id="A0A4Y6PQJ7"/>
<dbReference type="EMBL" id="CP041186">
    <property type="protein sequence ID" value="QDG50612.1"/>
    <property type="molecule type" value="Genomic_DNA"/>
</dbReference>
<dbReference type="RefSeq" id="WP_141197104.1">
    <property type="nucleotide sequence ID" value="NZ_CP041186.1"/>
</dbReference>
<evidence type="ECO:0000313" key="1">
    <source>
        <dbReference type="EMBL" id="QDG50612.1"/>
    </source>
</evidence>
<accession>A0A5B8Y636</accession>
<accession>A0A4Y6PQJ7</accession>
<evidence type="ECO:0000313" key="2">
    <source>
        <dbReference type="Proteomes" id="UP000315995"/>
    </source>
</evidence>
<reference evidence="1 2" key="1">
    <citation type="submission" date="2019-06" db="EMBL/GenBank/DDBJ databases">
        <title>Persicimonas caeni gen. nov., sp. nov., a predatory bacterium isolated from solar saltern.</title>
        <authorList>
            <person name="Wang S."/>
        </authorList>
    </citation>
    <scope>NUCLEOTIDE SEQUENCE [LARGE SCALE GENOMIC DNA]</scope>
    <source>
        <strain evidence="1 2">YN101</strain>
    </source>
</reference>
<sequence>MSTRQLQFKRISSDEDASFLMPGQQSPMTLVIFCGADAPVVKKARELSAELDVPEQWSFALVDPEAASETTRWFGIKDMPAMGAVCDGALLALEYECSLEAFERLIHVARQQYAQL</sequence>